<feature type="region of interest" description="Disordered" evidence="1">
    <location>
        <begin position="152"/>
        <end position="191"/>
    </location>
</feature>
<evidence type="ECO:0000256" key="1">
    <source>
        <dbReference type="SAM" id="MobiDB-lite"/>
    </source>
</evidence>
<name>A0A4U8Z7H5_METTU</name>
<reference evidence="2 3" key="1">
    <citation type="submission" date="2019-03" db="EMBL/GenBank/DDBJ databases">
        <authorList>
            <person name="Kox A.R. M."/>
        </authorList>
    </citation>
    <scope>NUCLEOTIDE SEQUENCE [LARGE SCALE GENOMIC DNA]</scope>
    <source>
        <strain evidence="2">MTUNDRAET4 annotated genome</strain>
        <plasmid evidence="3">3</plasmid>
    </source>
</reference>
<proteinExistence type="predicted"/>
<evidence type="ECO:0000313" key="3">
    <source>
        <dbReference type="Proteomes" id="UP000294360"/>
    </source>
</evidence>
<protein>
    <submittedName>
        <fullName evidence="2">Uncharacterized protein</fullName>
    </submittedName>
</protein>
<keyword evidence="2" id="KW-0614">Plasmid</keyword>
<dbReference type="AlphaFoldDB" id="A0A4U8Z7H5"/>
<dbReference type="EMBL" id="LR536452">
    <property type="protein sequence ID" value="VFU17418.1"/>
    <property type="molecule type" value="Genomic_DNA"/>
</dbReference>
<dbReference type="Proteomes" id="UP000294360">
    <property type="component" value="Plasmid 3"/>
</dbReference>
<feature type="region of interest" description="Disordered" evidence="1">
    <location>
        <begin position="14"/>
        <end position="34"/>
    </location>
</feature>
<dbReference type="KEGG" id="mtun:MTUNDRAET4_0023.2"/>
<gene>
    <name evidence="2" type="ORF">MTUNDRAET4_0023</name>
</gene>
<feature type="compositionally biased region" description="Basic residues" evidence="1">
    <location>
        <begin position="174"/>
        <end position="191"/>
    </location>
</feature>
<accession>A0A4U8Z7H5</accession>
<organism evidence="2 3">
    <name type="scientific">Methylocella tundrae</name>
    <dbReference type="NCBI Taxonomy" id="227605"/>
    <lineage>
        <taxon>Bacteria</taxon>
        <taxon>Pseudomonadati</taxon>
        <taxon>Pseudomonadota</taxon>
        <taxon>Alphaproteobacteria</taxon>
        <taxon>Hyphomicrobiales</taxon>
        <taxon>Beijerinckiaceae</taxon>
        <taxon>Methylocella</taxon>
    </lineage>
</organism>
<sequence>MEIVRDVGRQAPLPTGPIKRMFRPRPQQSKRGLTGLRVGGARLDGGPDLEAASGDLPGFIGVDQNLLSARPASGLERQFEFRHFVVDDGCLQRREIASGRYFIGRVALGFHAFQLACDPVRKPDLKRVDRLAALVRVKAAGETPEVKCMMQRPRFDEPQRGLDAPIGVDARRESTRKRTAAKDRHKMPQAR</sequence>
<evidence type="ECO:0000313" key="2">
    <source>
        <dbReference type="EMBL" id="VFU17418.1"/>
    </source>
</evidence>
<geneLocation type="plasmid" evidence="2 3">
    <name>3</name>
</geneLocation>